<proteinExistence type="predicted"/>
<dbReference type="AlphaFoldDB" id="A0A0G1CF71"/>
<protein>
    <submittedName>
        <fullName evidence="1">Uncharacterized protein</fullName>
    </submittedName>
</protein>
<gene>
    <name evidence="1" type="ORF">UV20_C0002G0010</name>
</gene>
<sequence>MAIQLDFYVEEAVREASRLQKQGLTALILDNWLGGARLVYQFPLTASCDSDCAHCPLLRLAGQDPPGEGIFRKKNLIKTLAKADAERLALFPGHQRFLNCKTWPQYLGCYSAWLARKCQTNTDFEEELALVRSFRLIFYQANFLPQRIETAGRAHIIRLSQQIIEPPRRHLFERAAERMSLGRFLT</sequence>
<reference evidence="1 2" key="1">
    <citation type="journal article" date="2015" name="Nature">
        <title>rRNA introns, odd ribosomes, and small enigmatic genomes across a large radiation of phyla.</title>
        <authorList>
            <person name="Brown C.T."/>
            <person name="Hug L.A."/>
            <person name="Thomas B.C."/>
            <person name="Sharon I."/>
            <person name="Castelle C.J."/>
            <person name="Singh A."/>
            <person name="Wilkins M.J."/>
            <person name="Williams K.H."/>
            <person name="Banfield J.F."/>
        </authorList>
    </citation>
    <scope>NUCLEOTIDE SEQUENCE [LARGE SCALE GENOMIC DNA]</scope>
</reference>
<comment type="caution">
    <text evidence="1">The sequence shown here is derived from an EMBL/GenBank/DDBJ whole genome shotgun (WGS) entry which is preliminary data.</text>
</comment>
<accession>A0A0G1CF71</accession>
<evidence type="ECO:0000313" key="2">
    <source>
        <dbReference type="Proteomes" id="UP000034837"/>
    </source>
</evidence>
<name>A0A0G1CF71_9BACT</name>
<evidence type="ECO:0000313" key="1">
    <source>
        <dbReference type="EMBL" id="KKS57221.1"/>
    </source>
</evidence>
<dbReference type="Proteomes" id="UP000034837">
    <property type="component" value="Unassembled WGS sequence"/>
</dbReference>
<dbReference type="EMBL" id="LCDO01000002">
    <property type="protein sequence ID" value="KKS57221.1"/>
    <property type="molecule type" value="Genomic_DNA"/>
</dbReference>
<organism evidence="1 2">
    <name type="scientific">Candidatus Magasanikbacteria bacterium GW2011_GWA2_42_32</name>
    <dbReference type="NCBI Taxonomy" id="1619039"/>
    <lineage>
        <taxon>Bacteria</taxon>
        <taxon>Candidatus Magasanikiibacteriota</taxon>
    </lineage>
</organism>